<keyword evidence="5" id="KW-1185">Reference proteome</keyword>
<dbReference type="InterPro" id="IPR011990">
    <property type="entry name" value="TPR-like_helical_dom_sf"/>
</dbReference>
<dbReference type="GO" id="GO:0003729">
    <property type="term" value="F:mRNA binding"/>
    <property type="evidence" value="ECO:0007669"/>
    <property type="project" value="UniProtKB-ARBA"/>
</dbReference>
<dbReference type="Pfam" id="PF01535">
    <property type="entry name" value="PPR"/>
    <property type="match status" value="2"/>
</dbReference>
<dbReference type="InterPro" id="IPR002885">
    <property type="entry name" value="PPR_rpt"/>
</dbReference>
<evidence type="ECO:0000256" key="3">
    <source>
        <dbReference type="PROSITE-ProRule" id="PRU00708"/>
    </source>
</evidence>
<dbReference type="STRING" id="1088818.A0A2I0BDJ3"/>
<accession>A0A2I0BDJ3</accession>
<keyword evidence="2" id="KW-0677">Repeat</keyword>
<evidence type="ECO:0000256" key="1">
    <source>
        <dbReference type="ARBA" id="ARBA00007626"/>
    </source>
</evidence>
<dbReference type="SUPFAM" id="SSF48452">
    <property type="entry name" value="TPR-like"/>
    <property type="match status" value="1"/>
</dbReference>
<organism evidence="4 5">
    <name type="scientific">Apostasia shenzhenica</name>
    <dbReference type="NCBI Taxonomy" id="1088818"/>
    <lineage>
        <taxon>Eukaryota</taxon>
        <taxon>Viridiplantae</taxon>
        <taxon>Streptophyta</taxon>
        <taxon>Embryophyta</taxon>
        <taxon>Tracheophyta</taxon>
        <taxon>Spermatophyta</taxon>
        <taxon>Magnoliopsida</taxon>
        <taxon>Liliopsida</taxon>
        <taxon>Asparagales</taxon>
        <taxon>Orchidaceae</taxon>
        <taxon>Apostasioideae</taxon>
        <taxon>Apostasia</taxon>
    </lineage>
</organism>
<dbReference type="PROSITE" id="PS51375">
    <property type="entry name" value="PPR"/>
    <property type="match status" value="2"/>
</dbReference>
<reference evidence="4 5" key="1">
    <citation type="journal article" date="2017" name="Nature">
        <title>The Apostasia genome and the evolution of orchids.</title>
        <authorList>
            <person name="Zhang G.Q."/>
            <person name="Liu K.W."/>
            <person name="Li Z."/>
            <person name="Lohaus R."/>
            <person name="Hsiao Y.Y."/>
            <person name="Niu S.C."/>
            <person name="Wang J.Y."/>
            <person name="Lin Y.C."/>
            <person name="Xu Q."/>
            <person name="Chen L.J."/>
            <person name="Yoshida K."/>
            <person name="Fujiwara S."/>
            <person name="Wang Z.W."/>
            <person name="Zhang Y.Q."/>
            <person name="Mitsuda N."/>
            <person name="Wang M."/>
            <person name="Liu G.H."/>
            <person name="Pecoraro L."/>
            <person name="Huang H.X."/>
            <person name="Xiao X.J."/>
            <person name="Lin M."/>
            <person name="Wu X.Y."/>
            <person name="Wu W.L."/>
            <person name="Chen Y.Y."/>
            <person name="Chang S.B."/>
            <person name="Sakamoto S."/>
            <person name="Ohme-Takagi M."/>
            <person name="Yagi M."/>
            <person name="Zeng S.J."/>
            <person name="Shen C.Y."/>
            <person name="Yeh C.M."/>
            <person name="Luo Y.B."/>
            <person name="Tsai W.C."/>
            <person name="Van de Peer Y."/>
            <person name="Liu Z.J."/>
        </authorList>
    </citation>
    <scope>NUCLEOTIDE SEQUENCE [LARGE SCALE GENOMIC DNA]</scope>
    <source>
        <strain evidence="5">cv. Shenzhen</strain>
        <tissue evidence="4">Stem</tissue>
    </source>
</reference>
<sequence length="414" mass="47332">MTSQPYIKLLPGDYAVHLDLIAKVRGLDSTEEFFADLPKRMKTRSTFTALLNAYVQNKLPTKAEFLMQVMASRGFLSSCLPFNHMLNLYISTGQLDKVPEVINELKKNCTPNQYTYNLLLTACADKDDSNGAEEVILEMKTYKISPDWVTFSILTGIYMKSGNLNKAREALEEMENRVSRKDRVAFPSLITLHASLSDKENVLRIWKNMKLMFRKMSDTEYKCILASLVKLDDIETAEIVYDEWDSVTGTRDSRISNILLAYYAKNDMSKAEEFHEQTAKSGINHSYTTWETLALGYLHVNRMDKALDCLRKAFSSAWKWEPNIELVRAVFQGLKKNGDADGGEQFLVMLRDAGYVTTEVYNMLLLTYVEARKMPLIVIERMKKDQVSLDEETHRLLRLTSRFCIGSASTLISS</sequence>
<dbReference type="PANTHER" id="PTHR45717">
    <property type="entry name" value="OS12G0527900 PROTEIN"/>
    <property type="match status" value="1"/>
</dbReference>
<feature type="repeat" description="PPR" evidence="3">
    <location>
        <begin position="43"/>
        <end position="77"/>
    </location>
</feature>
<feature type="repeat" description="PPR" evidence="3">
    <location>
        <begin position="112"/>
        <end position="146"/>
    </location>
</feature>
<protein>
    <submittedName>
        <fullName evidence="4">Pentatricopeptide repeat-containing protein</fullName>
        <ecNumber evidence="4">2.1.1.204</ecNumber>
    </submittedName>
</protein>
<dbReference type="GO" id="GO:0008168">
    <property type="term" value="F:methyltransferase activity"/>
    <property type="evidence" value="ECO:0007669"/>
    <property type="project" value="UniProtKB-KW"/>
</dbReference>
<keyword evidence="4" id="KW-0489">Methyltransferase</keyword>
<dbReference type="Pfam" id="PF13041">
    <property type="entry name" value="PPR_2"/>
    <property type="match status" value="1"/>
</dbReference>
<dbReference type="AlphaFoldDB" id="A0A2I0BDJ3"/>
<dbReference type="GO" id="GO:0032259">
    <property type="term" value="P:methylation"/>
    <property type="evidence" value="ECO:0007669"/>
    <property type="project" value="UniProtKB-KW"/>
</dbReference>
<evidence type="ECO:0000313" key="4">
    <source>
        <dbReference type="EMBL" id="PKA65859.1"/>
    </source>
</evidence>
<name>A0A2I0BDJ3_9ASPA</name>
<dbReference type="OrthoDB" id="1908178at2759"/>
<dbReference type="GO" id="GO:0005739">
    <property type="term" value="C:mitochondrion"/>
    <property type="evidence" value="ECO:0007669"/>
    <property type="project" value="TreeGrafter"/>
</dbReference>
<keyword evidence="4" id="KW-0808">Transferase</keyword>
<dbReference type="NCBIfam" id="TIGR00756">
    <property type="entry name" value="PPR"/>
    <property type="match status" value="1"/>
</dbReference>
<gene>
    <name evidence="4" type="ORF">AXF42_Ash017384</name>
</gene>
<dbReference type="EC" id="2.1.1.204" evidence="4"/>
<evidence type="ECO:0000256" key="2">
    <source>
        <dbReference type="ARBA" id="ARBA00022737"/>
    </source>
</evidence>
<comment type="similarity">
    <text evidence="1">Belongs to the PPR family. P subfamily.</text>
</comment>
<proteinExistence type="inferred from homology"/>
<dbReference type="Gene3D" id="1.25.40.10">
    <property type="entry name" value="Tetratricopeptide repeat domain"/>
    <property type="match status" value="3"/>
</dbReference>
<dbReference type="EMBL" id="KZ451889">
    <property type="protein sequence ID" value="PKA65859.1"/>
    <property type="molecule type" value="Genomic_DNA"/>
</dbReference>
<dbReference type="PANTHER" id="PTHR45717:SF45">
    <property type="entry name" value="OS12G0527900 PROTEIN"/>
    <property type="match status" value="1"/>
</dbReference>
<dbReference type="Proteomes" id="UP000236161">
    <property type="component" value="Unassembled WGS sequence"/>
</dbReference>
<evidence type="ECO:0000313" key="5">
    <source>
        <dbReference type="Proteomes" id="UP000236161"/>
    </source>
</evidence>